<organism evidence="2 3">
    <name type="scientific">Trichoderma ghanense</name>
    <dbReference type="NCBI Taxonomy" id="65468"/>
    <lineage>
        <taxon>Eukaryota</taxon>
        <taxon>Fungi</taxon>
        <taxon>Dikarya</taxon>
        <taxon>Ascomycota</taxon>
        <taxon>Pezizomycotina</taxon>
        <taxon>Sordariomycetes</taxon>
        <taxon>Hypocreomycetidae</taxon>
        <taxon>Hypocreales</taxon>
        <taxon>Hypocreaceae</taxon>
        <taxon>Trichoderma</taxon>
    </lineage>
</organism>
<evidence type="ECO:0000256" key="1">
    <source>
        <dbReference type="SAM" id="MobiDB-lite"/>
    </source>
</evidence>
<dbReference type="EMBL" id="PPTA01000033">
    <property type="protein sequence ID" value="TFA97465.1"/>
    <property type="molecule type" value="Genomic_DNA"/>
</dbReference>
<gene>
    <name evidence="2" type="ORF">CCMA1212_010808</name>
</gene>
<name>A0ABY2GP32_9HYPO</name>
<evidence type="ECO:0000313" key="3">
    <source>
        <dbReference type="Proteomes" id="UP001642720"/>
    </source>
</evidence>
<feature type="region of interest" description="Disordered" evidence="1">
    <location>
        <begin position="1"/>
        <end position="25"/>
    </location>
</feature>
<keyword evidence="3" id="KW-1185">Reference proteome</keyword>
<accession>A0ABY2GP32</accession>
<dbReference type="GeneID" id="300582286"/>
<dbReference type="RefSeq" id="XP_073553667.1">
    <property type="nucleotide sequence ID" value="XM_073707836.1"/>
</dbReference>
<evidence type="ECO:0000313" key="2">
    <source>
        <dbReference type="EMBL" id="TFA97465.1"/>
    </source>
</evidence>
<reference evidence="2 3" key="1">
    <citation type="submission" date="2018-01" db="EMBL/GenBank/DDBJ databases">
        <title>Genome characterization of the sugarcane-associated fungus Trichoderma ghanense CCMA-1212 and their application in lignocelulose bioconversion.</title>
        <authorList>
            <person name="Steindorff A.S."/>
            <person name="Mendes T.D."/>
            <person name="Vilela E.S.D."/>
            <person name="Rodrigues D.S."/>
            <person name="Formighieri E.F."/>
            <person name="Melo I.S."/>
            <person name="Favaro L.C.L."/>
        </authorList>
    </citation>
    <scope>NUCLEOTIDE SEQUENCE [LARGE SCALE GENOMIC DNA]</scope>
    <source>
        <strain evidence="2 3">CCMA-1212</strain>
    </source>
</reference>
<protein>
    <submittedName>
        <fullName evidence="2">Uncharacterized protein</fullName>
    </submittedName>
</protein>
<sequence>MSDHEISSRETNASQLIEDAKPRHPAYPFIDPTDADLTGRSVFITKASRAIGQAAALAYVTTGSSKAITEMAAREGTLRVAAEIVAENVICNAGYPEKWLNLAES</sequence>
<proteinExistence type="predicted"/>
<comment type="caution">
    <text evidence="2">The sequence shown here is derived from an EMBL/GenBank/DDBJ whole genome shotgun (WGS) entry which is preliminary data.</text>
</comment>
<dbReference type="Proteomes" id="UP001642720">
    <property type="component" value="Unassembled WGS sequence"/>
</dbReference>